<dbReference type="STRING" id="1469144.LI90_767"/>
<comment type="caution">
    <text evidence="1">The sequence shown here is derived from an EMBL/GenBank/DDBJ whole genome shotgun (WGS) entry which is preliminary data.</text>
</comment>
<evidence type="ECO:0000313" key="1">
    <source>
        <dbReference type="EMBL" id="KWW99133.1"/>
    </source>
</evidence>
<name>A0A132MMW2_9ACTN</name>
<protein>
    <submittedName>
        <fullName evidence="1">Uncharacterized protein</fullName>
    </submittedName>
</protein>
<dbReference type="PATRIC" id="fig|1469144.10.peg.877"/>
<dbReference type="OrthoDB" id="3854560at2"/>
<reference evidence="2" key="1">
    <citation type="submission" date="2015-04" db="EMBL/GenBank/DDBJ databases">
        <title>Physiological reanalysis, assessment of diazotrophy, and genome sequences of multiple isolates of Streptomyces thermoautotrophicus.</title>
        <authorList>
            <person name="MacKellar D.C."/>
            <person name="Lieber L."/>
            <person name="Norman J."/>
            <person name="Bolger A."/>
            <person name="Tobin C."/>
            <person name="Murray J.W."/>
            <person name="Chang R."/>
            <person name="Ford T."/>
            <person name="Nguyen P.Q."/>
            <person name="Woodward J."/>
            <person name="Permingeat H."/>
            <person name="Joshi N.S."/>
            <person name="Silver P.A."/>
            <person name="Usadel B."/>
            <person name="Rutherford A.W."/>
            <person name="Friesen M."/>
            <person name="Prell J."/>
        </authorList>
    </citation>
    <scope>NUCLEOTIDE SEQUENCE [LARGE SCALE GENOMIC DNA]</scope>
    <source>
        <strain evidence="2">H1</strain>
    </source>
</reference>
<dbReference type="EMBL" id="LAXD01000001">
    <property type="protein sequence ID" value="KWW99133.1"/>
    <property type="molecule type" value="Genomic_DNA"/>
</dbReference>
<gene>
    <name evidence="1" type="ORF">LI90_767</name>
</gene>
<proteinExistence type="predicted"/>
<dbReference type="AlphaFoldDB" id="A0A132MMW2"/>
<accession>A0A132MMW2</accession>
<dbReference type="RefSeq" id="WP_066884215.1">
    <property type="nucleotide sequence ID" value="NZ_JYIJ01000013.1"/>
</dbReference>
<dbReference type="Proteomes" id="UP000070188">
    <property type="component" value="Unassembled WGS sequence"/>
</dbReference>
<keyword evidence="2" id="KW-1185">Reference proteome</keyword>
<organism evidence="1 2">
    <name type="scientific">Carbonactinospora thermoautotrophica</name>
    <dbReference type="NCBI Taxonomy" id="1469144"/>
    <lineage>
        <taxon>Bacteria</taxon>
        <taxon>Bacillati</taxon>
        <taxon>Actinomycetota</taxon>
        <taxon>Actinomycetes</taxon>
        <taxon>Kitasatosporales</taxon>
        <taxon>Carbonactinosporaceae</taxon>
        <taxon>Carbonactinospora</taxon>
    </lineage>
</organism>
<evidence type="ECO:0000313" key="2">
    <source>
        <dbReference type="Proteomes" id="UP000070188"/>
    </source>
</evidence>
<sequence length="127" mass="13924">MLETARDDLEKLAAEIRRVSGRLRSMPLARLTDDRVSAVRRVIQLLAELAQGAEERAADGPPRWRTVPALGRHALGDQLAVVGHDLVAALRELRPSDQVWLPAAGRGPAAEALALAQDRLRELKLML</sequence>